<protein>
    <submittedName>
        <fullName evidence="2">Uncharacterized protein</fullName>
    </submittedName>
</protein>
<dbReference type="RefSeq" id="XP_011400267.1">
    <property type="nucleotide sequence ID" value="XM_011401965.1"/>
</dbReference>
<dbReference type="Proteomes" id="UP000028924">
    <property type="component" value="Unassembled WGS sequence"/>
</dbReference>
<dbReference type="GeneID" id="23615961"/>
<dbReference type="EMBL" id="KL662144">
    <property type="protein sequence ID" value="KFM27300.1"/>
    <property type="molecule type" value="Genomic_DNA"/>
</dbReference>
<dbReference type="AlphaFoldDB" id="A0A087SNJ6"/>
<name>A0A087SNJ6_AUXPR</name>
<keyword evidence="3" id="KW-1185">Reference proteome</keyword>
<keyword evidence="1" id="KW-0812">Transmembrane</keyword>
<evidence type="ECO:0000313" key="2">
    <source>
        <dbReference type="EMBL" id="KFM27300.1"/>
    </source>
</evidence>
<proteinExistence type="predicted"/>
<keyword evidence="1" id="KW-0472">Membrane</keyword>
<feature type="transmembrane region" description="Helical" evidence="1">
    <location>
        <begin position="84"/>
        <end position="103"/>
    </location>
</feature>
<reference evidence="2 3" key="1">
    <citation type="journal article" date="2014" name="BMC Genomics">
        <title>Oil accumulation mechanisms of the oleaginous microalga Chlorella protothecoides revealed through its genome, transcriptomes, and proteomes.</title>
        <authorList>
            <person name="Gao C."/>
            <person name="Wang Y."/>
            <person name="Shen Y."/>
            <person name="Yan D."/>
            <person name="He X."/>
            <person name="Dai J."/>
            <person name="Wu Q."/>
        </authorList>
    </citation>
    <scope>NUCLEOTIDE SEQUENCE [LARGE SCALE GENOMIC DNA]</scope>
    <source>
        <strain evidence="2 3">0710</strain>
    </source>
</reference>
<organism evidence="2 3">
    <name type="scientific">Auxenochlorella protothecoides</name>
    <name type="common">Green microalga</name>
    <name type="synonym">Chlorella protothecoides</name>
    <dbReference type="NCBI Taxonomy" id="3075"/>
    <lineage>
        <taxon>Eukaryota</taxon>
        <taxon>Viridiplantae</taxon>
        <taxon>Chlorophyta</taxon>
        <taxon>core chlorophytes</taxon>
        <taxon>Trebouxiophyceae</taxon>
        <taxon>Chlorellales</taxon>
        <taxon>Chlorellaceae</taxon>
        <taxon>Auxenochlorella</taxon>
    </lineage>
</organism>
<keyword evidence="1" id="KW-1133">Transmembrane helix</keyword>
<evidence type="ECO:0000256" key="1">
    <source>
        <dbReference type="SAM" id="Phobius"/>
    </source>
</evidence>
<dbReference type="KEGG" id="apro:F751_4570"/>
<accession>A0A087SNJ6</accession>
<sequence length="131" mass="14720">MLKPKVGLTLLTSPPVNCFRTVVLPALSSPLRACVDGAHIAIGVLDGICMRSSASFSRNEAYTTRRRISRSCRLTFLMMLRRPILLNFVIELYILLVWVLNALTCDNEGKRRADCDMTGKSGRFWTIRGWG</sequence>
<gene>
    <name evidence="2" type="ORF">F751_4570</name>
</gene>
<evidence type="ECO:0000313" key="3">
    <source>
        <dbReference type="Proteomes" id="UP000028924"/>
    </source>
</evidence>